<dbReference type="InterPro" id="IPR000306">
    <property type="entry name" value="Znf_FYVE"/>
</dbReference>
<dbReference type="PROSITE" id="PS50178">
    <property type="entry name" value="ZF_FYVE"/>
    <property type="match status" value="1"/>
</dbReference>
<dbReference type="OrthoDB" id="166134at2759"/>
<dbReference type="RefSeq" id="XP_049265801.1">
    <property type="nucleotide sequence ID" value="XM_049410703.1"/>
</dbReference>
<dbReference type="InterPro" id="IPR021565">
    <property type="entry name" value="Rbsn_Rab-bd"/>
</dbReference>
<keyword evidence="5" id="KW-0175">Coiled coil</keyword>
<dbReference type="CDD" id="cd15737">
    <property type="entry name" value="FYVE2_Vac1p_like"/>
    <property type="match status" value="1"/>
</dbReference>
<protein>
    <submittedName>
        <fullName evidence="8">PEP7</fullName>
    </submittedName>
</protein>
<accession>A0A8J5V512</accession>
<dbReference type="Pfam" id="PF11464">
    <property type="entry name" value="Rbsn"/>
    <property type="match status" value="1"/>
</dbReference>
<dbReference type="InterPro" id="IPR013087">
    <property type="entry name" value="Znf_C2H2_type"/>
</dbReference>
<proteinExistence type="predicted"/>
<evidence type="ECO:0000313" key="8">
    <source>
        <dbReference type="EMBL" id="KAG7665569.1"/>
    </source>
</evidence>
<feature type="domain" description="FYVE-type" evidence="7">
    <location>
        <begin position="320"/>
        <end position="408"/>
    </location>
</feature>
<dbReference type="InterPro" id="IPR052727">
    <property type="entry name" value="Rab4/Rab5_effector"/>
</dbReference>
<keyword evidence="2 4" id="KW-0863">Zinc-finger</keyword>
<gene>
    <name evidence="8" type="ORF">J8A68_000971</name>
</gene>
<dbReference type="Pfam" id="PF01363">
    <property type="entry name" value="FYVE"/>
    <property type="match status" value="1"/>
</dbReference>
<evidence type="ECO:0000259" key="7">
    <source>
        <dbReference type="PROSITE" id="PS50178"/>
    </source>
</evidence>
<dbReference type="AlphaFoldDB" id="A0A8J5V512"/>
<evidence type="ECO:0000256" key="1">
    <source>
        <dbReference type="ARBA" id="ARBA00022723"/>
    </source>
</evidence>
<feature type="compositionally biased region" description="Low complexity" evidence="6">
    <location>
        <begin position="26"/>
        <end position="37"/>
    </location>
</feature>
<dbReference type="InterPro" id="IPR017455">
    <property type="entry name" value="Znf_FYVE-rel"/>
</dbReference>
<feature type="region of interest" description="Disordered" evidence="6">
    <location>
        <begin position="1"/>
        <end position="44"/>
    </location>
</feature>
<evidence type="ECO:0000256" key="5">
    <source>
        <dbReference type="SAM" id="Coils"/>
    </source>
</evidence>
<evidence type="ECO:0000256" key="3">
    <source>
        <dbReference type="ARBA" id="ARBA00022833"/>
    </source>
</evidence>
<dbReference type="GeneID" id="73467772"/>
<comment type="caution">
    <text evidence="8">The sequence shown here is derived from an EMBL/GenBank/DDBJ whole genome shotgun (WGS) entry which is preliminary data.</text>
</comment>
<evidence type="ECO:0000313" key="9">
    <source>
        <dbReference type="Proteomes" id="UP000694255"/>
    </source>
</evidence>
<dbReference type="PANTHER" id="PTHR13510">
    <property type="entry name" value="FYVE-FINGER-CONTAINING RAB5 EFFECTOR PROTEIN RABENOSYN-5-RELATED"/>
    <property type="match status" value="1"/>
</dbReference>
<keyword evidence="1" id="KW-0479">Metal-binding</keyword>
<dbReference type="SMART" id="SM00064">
    <property type="entry name" value="FYVE"/>
    <property type="match status" value="2"/>
</dbReference>
<keyword evidence="3" id="KW-0862">Zinc</keyword>
<keyword evidence="9" id="KW-1185">Reference proteome</keyword>
<organism evidence="8 9">
    <name type="scientific">[Candida] subhashii</name>
    <dbReference type="NCBI Taxonomy" id="561895"/>
    <lineage>
        <taxon>Eukaryota</taxon>
        <taxon>Fungi</taxon>
        <taxon>Dikarya</taxon>
        <taxon>Ascomycota</taxon>
        <taxon>Saccharomycotina</taxon>
        <taxon>Pichiomycetes</taxon>
        <taxon>Debaryomycetaceae</taxon>
        <taxon>Spathaspora</taxon>
    </lineage>
</organism>
<dbReference type="EMBL" id="JAGSYN010000049">
    <property type="protein sequence ID" value="KAG7665569.1"/>
    <property type="molecule type" value="Genomic_DNA"/>
</dbReference>
<name>A0A8J5V512_9ASCO</name>
<dbReference type="PROSITE" id="PS00028">
    <property type="entry name" value="ZINC_FINGER_C2H2_1"/>
    <property type="match status" value="1"/>
</dbReference>
<dbReference type="Proteomes" id="UP000694255">
    <property type="component" value="Unassembled WGS sequence"/>
</dbReference>
<evidence type="ECO:0000256" key="2">
    <source>
        <dbReference type="ARBA" id="ARBA00022771"/>
    </source>
</evidence>
<dbReference type="GO" id="GO:0008270">
    <property type="term" value="F:zinc ion binding"/>
    <property type="evidence" value="ECO:0007669"/>
    <property type="project" value="UniProtKB-KW"/>
</dbReference>
<sequence length="619" mass="71868">MTKNQSNGHRRVLGNGPSLLDAPKMSHSQSDTTSSSTNKNNDGPLLCPICNDQMITLSQLNQHIDDMHSGSPGSSRVSMSPHKAISANLSDIVQPQANITPTKRKMNKITYFNQGFSLSDEQNEFMIPMTATAMSPSKDSQPNSAKLIRSHWKTQAQDLSSKCNIKNCDKTLNVKNGIVNCRKCGKLFCNEHTHYKVRLRNPVNGEPKAPQYESSCGGVWGRCCMNCYYDKPDLKQGTTVNYTDLTVQFKFNRQAKVDIQQLNRNKVQKNFIKLTSLLVETEFKKHPTNSNNRWNFFNINNQPLLQNEQEIIGGDNWQADTDVTNCSICFVRFNLFIRRHHCRLCGKIVCDDPNGFRKSCSILVPISKLMEKLPKLNYSLYIRNHFEMILHDESIKFRCCRECKNALLYDWKLQHKGHEDDEIQDIIFTMYESILLQKKQIEVLLPKYETLIYSDDELSKTKLRSKLMVILKDFEGFVIQFRDRFFIKNSDTISVNPKYNQYQKLISNIYQSIAVFLQDNIIQYKQISEVHREQEQIELNRVQKENTPEIPRLTKKQIREMREQLMVMNEQKFLVENLIKDCTKGRRFDELDSLLSNKKELEDTIENLEKELGEFGFSD</sequence>
<dbReference type="PANTHER" id="PTHR13510:SF44">
    <property type="entry name" value="RABENOSYN-5"/>
    <property type="match status" value="1"/>
</dbReference>
<reference evidence="8 9" key="1">
    <citation type="journal article" date="2021" name="DNA Res.">
        <title>Genome analysis of Candida subhashii reveals its hybrid nature and dual mitochondrial genome conformations.</title>
        <authorList>
            <person name="Mixao V."/>
            <person name="Hegedusova E."/>
            <person name="Saus E."/>
            <person name="Pryszcz L.P."/>
            <person name="Cillingova A."/>
            <person name="Nosek J."/>
            <person name="Gabaldon T."/>
        </authorList>
    </citation>
    <scope>NUCLEOTIDE SEQUENCE [LARGE SCALE GENOMIC DNA]</scope>
    <source>
        <strain evidence="8 9">CBS 10753</strain>
    </source>
</reference>
<feature type="coiled-coil region" evidence="5">
    <location>
        <begin position="591"/>
        <end position="618"/>
    </location>
</feature>
<evidence type="ECO:0000256" key="4">
    <source>
        <dbReference type="PROSITE-ProRule" id="PRU00091"/>
    </source>
</evidence>
<evidence type="ECO:0000256" key="6">
    <source>
        <dbReference type="SAM" id="MobiDB-lite"/>
    </source>
</evidence>